<proteinExistence type="predicted"/>
<dbReference type="Pfam" id="PF02810">
    <property type="entry name" value="SEC-C"/>
    <property type="match status" value="1"/>
</dbReference>
<feature type="region of interest" description="Disordered" evidence="1">
    <location>
        <begin position="1"/>
        <end position="30"/>
    </location>
</feature>
<evidence type="ECO:0000313" key="3">
    <source>
        <dbReference type="EMBL" id="GAA5144384.1"/>
    </source>
</evidence>
<dbReference type="EMBL" id="BAABJP010000001">
    <property type="protein sequence ID" value="GAA5144384.1"/>
    <property type="molecule type" value="Genomic_DNA"/>
</dbReference>
<reference evidence="4" key="1">
    <citation type="journal article" date="2019" name="Int. J. Syst. Evol. Microbiol.">
        <title>The Global Catalogue of Microorganisms (GCM) 10K type strain sequencing project: providing services to taxonomists for standard genome sequencing and annotation.</title>
        <authorList>
            <consortium name="The Broad Institute Genomics Platform"/>
            <consortium name="The Broad Institute Genome Sequencing Center for Infectious Disease"/>
            <person name="Wu L."/>
            <person name="Ma J."/>
        </authorList>
    </citation>
    <scope>NUCLEOTIDE SEQUENCE [LARGE SCALE GENOMIC DNA]</scope>
    <source>
        <strain evidence="4">JCM 18303</strain>
    </source>
</reference>
<sequence>MSKKTRKSPQRKAADATAGPNPRQPCPCGSGKRYKACHGAGDDVIVLDPFRDLAAAPDLIAMREFVPSALAPLTLADAGKKLAAGRTAQVATVLPNASAALVRGNGEALIGMQVQTRTGDISTDLGRALRWALTAEPGEQLPVAGAALGDPVRLQDLLVADAPLDVTVHTDFSWWLDPGTEATPEMTATLERANSVIMPTDLVRADGVRSAYWTDTGEKAHIRWLRPEPEDRLLPALARLLAREELDLGEGSRFVGAFRAHGLLVPVWDVDKEMHVKEWSAPAEAFANRLGSALVSLDSSPVTDAERRARDSIIGRQVTLR</sequence>
<evidence type="ECO:0000313" key="4">
    <source>
        <dbReference type="Proteomes" id="UP001428817"/>
    </source>
</evidence>
<dbReference type="RefSeq" id="WP_185058379.1">
    <property type="nucleotide sequence ID" value="NZ_BAABJP010000001.1"/>
</dbReference>
<comment type="caution">
    <text evidence="3">The sequence shown here is derived from an EMBL/GenBank/DDBJ whole genome shotgun (WGS) entry which is preliminary data.</text>
</comment>
<name>A0ABP9PCH8_9PSEU</name>
<dbReference type="SUPFAM" id="SSF103642">
    <property type="entry name" value="Sec-C motif"/>
    <property type="match status" value="1"/>
</dbReference>
<organism evidence="3 4">
    <name type="scientific">Pseudonocardia eucalypti</name>
    <dbReference type="NCBI Taxonomy" id="648755"/>
    <lineage>
        <taxon>Bacteria</taxon>
        <taxon>Bacillati</taxon>
        <taxon>Actinomycetota</taxon>
        <taxon>Actinomycetes</taxon>
        <taxon>Pseudonocardiales</taxon>
        <taxon>Pseudonocardiaceae</taxon>
        <taxon>Pseudonocardia</taxon>
    </lineage>
</organism>
<accession>A0ABP9PCH8</accession>
<dbReference type="Pfam" id="PF19348">
    <property type="entry name" value="DUF5926"/>
    <property type="match status" value="1"/>
</dbReference>
<dbReference type="Gene3D" id="3.10.450.50">
    <property type="match status" value="1"/>
</dbReference>
<feature type="domain" description="DUF5926" evidence="2">
    <location>
        <begin position="49"/>
        <end position="321"/>
    </location>
</feature>
<dbReference type="InterPro" id="IPR045970">
    <property type="entry name" value="DUF5926"/>
</dbReference>
<evidence type="ECO:0000256" key="1">
    <source>
        <dbReference type="SAM" id="MobiDB-lite"/>
    </source>
</evidence>
<protein>
    <submittedName>
        <fullName evidence="3">DUF5926 family protein</fullName>
    </submittedName>
</protein>
<dbReference type="Proteomes" id="UP001428817">
    <property type="component" value="Unassembled WGS sequence"/>
</dbReference>
<evidence type="ECO:0000259" key="2">
    <source>
        <dbReference type="Pfam" id="PF19348"/>
    </source>
</evidence>
<gene>
    <name evidence="3" type="ORF">GCM10023321_00610</name>
</gene>
<dbReference type="InterPro" id="IPR004027">
    <property type="entry name" value="SEC_C_motif"/>
</dbReference>
<keyword evidence="4" id="KW-1185">Reference proteome</keyword>
<feature type="compositionally biased region" description="Basic residues" evidence="1">
    <location>
        <begin position="1"/>
        <end position="10"/>
    </location>
</feature>